<proteinExistence type="predicted"/>
<name>A0AAD9Z8K9_9LECA</name>
<comment type="caution">
    <text evidence="1">The sequence shown here is derived from an EMBL/GenBank/DDBJ whole genome shotgun (WGS) entry which is preliminary data.</text>
</comment>
<organism evidence="1 2">
    <name type="scientific">Lepraria neglecta</name>
    <dbReference type="NCBI Taxonomy" id="209136"/>
    <lineage>
        <taxon>Eukaryota</taxon>
        <taxon>Fungi</taxon>
        <taxon>Dikarya</taxon>
        <taxon>Ascomycota</taxon>
        <taxon>Pezizomycotina</taxon>
        <taxon>Lecanoromycetes</taxon>
        <taxon>OSLEUM clade</taxon>
        <taxon>Lecanoromycetidae</taxon>
        <taxon>Lecanorales</taxon>
        <taxon>Lecanorineae</taxon>
        <taxon>Stereocaulaceae</taxon>
        <taxon>Lepraria</taxon>
    </lineage>
</organism>
<dbReference type="Proteomes" id="UP001276659">
    <property type="component" value="Unassembled WGS sequence"/>
</dbReference>
<dbReference type="EMBL" id="JASNWA010000007">
    <property type="protein sequence ID" value="KAK3173415.1"/>
    <property type="molecule type" value="Genomic_DNA"/>
</dbReference>
<dbReference type="AlphaFoldDB" id="A0AAD9Z8K9"/>
<evidence type="ECO:0000313" key="1">
    <source>
        <dbReference type="EMBL" id="KAK3173415.1"/>
    </source>
</evidence>
<gene>
    <name evidence="1" type="ORF">OEA41_006744</name>
</gene>
<reference evidence="1" key="1">
    <citation type="submission" date="2022-11" db="EMBL/GenBank/DDBJ databases">
        <title>Chromosomal genome sequence assembly and mating type (MAT) locus characterization of the leprose asexual lichenized fungus Lepraria neglecta (Nyl.) Erichsen.</title>
        <authorList>
            <person name="Allen J.L."/>
            <person name="Pfeffer B."/>
        </authorList>
    </citation>
    <scope>NUCLEOTIDE SEQUENCE</scope>
    <source>
        <strain evidence="1">Allen 5258</strain>
    </source>
</reference>
<evidence type="ECO:0000313" key="2">
    <source>
        <dbReference type="Proteomes" id="UP001276659"/>
    </source>
</evidence>
<protein>
    <submittedName>
        <fullName evidence="1">Uncharacterized protein</fullName>
    </submittedName>
</protein>
<sequence>MATPIGKAILTILTAINGIMHPVNLLPNEMPNRDFDFLSPATRSEGPQVSMVCVQLALNGYQGLSQAGRRHPQHRRLRRKQRIHRRLQLVGRRRRNRIQWLYGHLGLSENGTESTGYLHSDTYKRMVRREVGWAIWVAPVGNGGIILTNIEVGDGGHKPDCVWLNRDGERDGSKPKGDHNEAAAMQIHMEDLTSFTTDWNTDTNFCCNEPAMIWVSHFDYRIGLYTREQFDNYLPEKKRIHLWTAKNAMQKTGSDIGPRKRPALRARTFEGRLTTSAHKKHSARELCEDENSHGVWPLCKEGEREGECYDVKMTSLVTAKKLVKRKYVQVENWQ</sequence>
<accession>A0AAD9Z8K9</accession>
<keyword evidence="2" id="KW-1185">Reference proteome</keyword>